<dbReference type="InterPro" id="IPR013249">
    <property type="entry name" value="RNA_pol_sigma70_r4_t2"/>
</dbReference>
<evidence type="ECO:0000256" key="4">
    <source>
        <dbReference type="ARBA" id="ARBA00023163"/>
    </source>
</evidence>
<evidence type="ECO:0000313" key="8">
    <source>
        <dbReference type="EMBL" id="EFH90462.1"/>
    </source>
</evidence>
<dbReference type="InterPro" id="IPR039425">
    <property type="entry name" value="RNA_pol_sigma-70-like"/>
</dbReference>
<dbReference type="SUPFAM" id="SSF88659">
    <property type="entry name" value="Sigma3 and sigma4 domains of RNA polymerase sigma factors"/>
    <property type="match status" value="1"/>
</dbReference>
<dbReference type="NCBIfam" id="TIGR02937">
    <property type="entry name" value="sigma70-ECF"/>
    <property type="match status" value="1"/>
</dbReference>
<dbReference type="InterPro" id="IPR036388">
    <property type="entry name" value="WH-like_DNA-bd_sf"/>
</dbReference>
<dbReference type="Gene3D" id="1.10.1740.10">
    <property type="match status" value="1"/>
</dbReference>
<accession>D6TF62</accession>
<evidence type="ECO:0000313" key="9">
    <source>
        <dbReference type="Proteomes" id="UP000004508"/>
    </source>
</evidence>
<dbReference type="Gene3D" id="1.10.10.10">
    <property type="entry name" value="Winged helix-like DNA-binding domain superfamily/Winged helix DNA-binding domain"/>
    <property type="match status" value="1"/>
</dbReference>
<keyword evidence="3" id="KW-0731">Sigma factor</keyword>
<evidence type="ECO:0000259" key="7">
    <source>
        <dbReference type="Pfam" id="PF08281"/>
    </source>
</evidence>
<dbReference type="STRING" id="485913.Krac_12084"/>
<dbReference type="InterPro" id="IPR014284">
    <property type="entry name" value="RNA_pol_sigma-70_dom"/>
</dbReference>
<dbReference type="GO" id="GO:0006352">
    <property type="term" value="P:DNA-templated transcription initiation"/>
    <property type="evidence" value="ECO:0007669"/>
    <property type="project" value="InterPro"/>
</dbReference>
<dbReference type="PANTHER" id="PTHR43133">
    <property type="entry name" value="RNA POLYMERASE ECF-TYPE SIGMA FACTO"/>
    <property type="match status" value="1"/>
</dbReference>
<reference evidence="8 9" key="1">
    <citation type="journal article" date="2011" name="Stand. Genomic Sci.">
        <title>Non-contiguous finished genome sequence and contextual data of the filamentous soil bacterium Ktedonobacter racemifer type strain (SOSP1-21).</title>
        <authorList>
            <person name="Chang Y.J."/>
            <person name="Land M."/>
            <person name="Hauser L."/>
            <person name="Chertkov O."/>
            <person name="Del Rio T.G."/>
            <person name="Nolan M."/>
            <person name="Copeland A."/>
            <person name="Tice H."/>
            <person name="Cheng J.F."/>
            <person name="Lucas S."/>
            <person name="Han C."/>
            <person name="Goodwin L."/>
            <person name="Pitluck S."/>
            <person name="Ivanova N."/>
            <person name="Ovchinikova G."/>
            <person name="Pati A."/>
            <person name="Chen A."/>
            <person name="Palaniappan K."/>
            <person name="Mavromatis K."/>
            <person name="Liolios K."/>
            <person name="Brettin T."/>
            <person name="Fiebig A."/>
            <person name="Rohde M."/>
            <person name="Abt B."/>
            <person name="Goker M."/>
            <person name="Detter J.C."/>
            <person name="Woyke T."/>
            <person name="Bristow J."/>
            <person name="Eisen J.A."/>
            <person name="Markowitz V."/>
            <person name="Hugenholtz P."/>
            <person name="Kyrpides N.C."/>
            <person name="Klenk H.P."/>
            <person name="Lapidus A."/>
        </authorList>
    </citation>
    <scope>NUCLEOTIDE SEQUENCE [LARGE SCALE GENOMIC DNA]</scope>
    <source>
        <strain evidence="9">DSM 44963</strain>
    </source>
</reference>
<dbReference type="InterPro" id="IPR007627">
    <property type="entry name" value="RNA_pol_sigma70_r2"/>
</dbReference>
<protein>
    <submittedName>
        <fullName evidence="8">RNA polymerase, sigma-24 subunit, ECF subfamily</fullName>
    </submittedName>
</protein>
<evidence type="ECO:0000256" key="1">
    <source>
        <dbReference type="ARBA" id="ARBA00010641"/>
    </source>
</evidence>
<dbReference type="InParanoid" id="D6TF62"/>
<evidence type="ECO:0000256" key="3">
    <source>
        <dbReference type="ARBA" id="ARBA00023082"/>
    </source>
</evidence>
<keyword evidence="9" id="KW-1185">Reference proteome</keyword>
<evidence type="ECO:0000256" key="2">
    <source>
        <dbReference type="ARBA" id="ARBA00023015"/>
    </source>
</evidence>
<dbReference type="GO" id="GO:0003677">
    <property type="term" value="F:DNA binding"/>
    <property type="evidence" value="ECO:0007669"/>
    <property type="project" value="InterPro"/>
</dbReference>
<proteinExistence type="inferred from homology"/>
<evidence type="ECO:0000259" key="6">
    <source>
        <dbReference type="Pfam" id="PF04542"/>
    </source>
</evidence>
<name>D6TF62_KTERA</name>
<feature type="region of interest" description="Disordered" evidence="5">
    <location>
        <begin position="191"/>
        <end position="220"/>
    </location>
</feature>
<dbReference type="PANTHER" id="PTHR43133:SF57">
    <property type="entry name" value="RNA POLYMERASE SIGMA-70 FACTOR"/>
    <property type="match status" value="1"/>
</dbReference>
<keyword evidence="2" id="KW-0805">Transcription regulation</keyword>
<dbReference type="OrthoDB" id="157311at2"/>
<dbReference type="InterPro" id="IPR013324">
    <property type="entry name" value="RNA_pol_sigma_r3/r4-like"/>
</dbReference>
<dbReference type="Pfam" id="PF04542">
    <property type="entry name" value="Sigma70_r2"/>
    <property type="match status" value="1"/>
</dbReference>
<evidence type="ECO:0000256" key="5">
    <source>
        <dbReference type="SAM" id="MobiDB-lite"/>
    </source>
</evidence>
<dbReference type="InterPro" id="IPR013325">
    <property type="entry name" value="RNA_pol_sigma_r2"/>
</dbReference>
<dbReference type="SUPFAM" id="SSF88946">
    <property type="entry name" value="Sigma2 domain of RNA polymerase sigma factors"/>
    <property type="match status" value="1"/>
</dbReference>
<dbReference type="EMBL" id="ADVG01000001">
    <property type="protein sequence ID" value="EFH90462.1"/>
    <property type="molecule type" value="Genomic_DNA"/>
</dbReference>
<dbReference type="eggNOG" id="COG1595">
    <property type="taxonomic scope" value="Bacteria"/>
</dbReference>
<keyword evidence="4" id="KW-0804">Transcription</keyword>
<dbReference type="Proteomes" id="UP000004508">
    <property type="component" value="Unassembled WGS sequence"/>
</dbReference>
<dbReference type="AlphaFoldDB" id="D6TF62"/>
<dbReference type="RefSeq" id="WP_007907854.1">
    <property type="nucleotide sequence ID" value="NZ_ADVG01000001.1"/>
</dbReference>
<organism evidence="8 9">
    <name type="scientific">Ktedonobacter racemifer DSM 44963</name>
    <dbReference type="NCBI Taxonomy" id="485913"/>
    <lineage>
        <taxon>Bacteria</taxon>
        <taxon>Bacillati</taxon>
        <taxon>Chloroflexota</taxon>
        <taxon>Ktedonobacteria</taxon>
        <taxon>Ktedonobacterales</taxon>
        <taxon>Ktedonobacteraceae</taxon>
        <taxon>Ktedonobacter</taxon>
    </lineage>
</organism>
<feature type="domain" description="RNA polymerase sigma-70 region 2" evidence="6">
    <location>
        <begin position="21"/>
        <end position="89"/>
    </location>
</feature>
<dbReference type="GO" id="GO:0016987">
    <property type="term" value="F:sigma factor activity"/>
    <property type="evidence" value="ECO:0007669"/>
    <property type="project" value="UniProtKB-KW"/>
</dbReference>
<sequence>MVFDRLLSSARQGEGEALGALYRHFLPGIFGYIAARVPDRFVAEDLTSEVFLKMVEGIHQVKAREEAGVAAWLLGIARNTIAGYYRGQEKQPPLLSLTPVYEMSEQHTYDGHAYALPTHHPEDDPVHVFETRDEWQRVVQAMEKLTEEQRQVLIGRLILGYDVATVAKMIGKKANAVKALQFRALQSLQRFLHPPTPDKKQTEGAKASRRRKVSKQEKRS</sequence>
<dbReference type="Pfam" id="PF08281">
    <property type="entry name" value="Sigma70_r4_2"/>
    <property type="match status" value="1"/>
</dbReference>
<gene>
    <name evidence="8" type="ORF">Krac_12084</name>
</gene>
<feature type="domain" description="RNA polymerase sigma factor 70 region 4 type 2" evidence="7">
    <location>
        <begin position="136"/>
        <end position="188"/>
    </location>
</feature>
<comment type="similarity">
    <text evidence="1">Belongs to the sigma-70 factor family. ECF subfamily.</text>
</comment>
<comment type="caution">
    <text evidence="8">The sequence shown here is derived from an EMBL/GenBank/DDBJ whole genome shotgun (WGS) entry which is preliminary data.</text>
</comment>